<dbReference type="Gene3D" id="3.30.420.10">
    <property type="entry name" value="Ribonuclease H-like superfamily/Ribonuclease H"/>
    <property type="match status" value="1"/>
</dbReference>
<protein>
    <recommendedName>
        <fullName evidence="1">RNase H type-1 domain-containing protein</fullName>
    </recommendedName>
</protein>
<dbReference type="InterPro" id="IPR036397">
    <property type="entry name" value="RNaseH_sf"/>
</dbReference>
<accession>A0AAV3NXM8</accession>
<keyword evidence="3" id="KW-1185">Reference proteome</keyword>
<dbReference type="SUPFAM" id="SSF56672">
    <property type="entry name" value="DNA/RNA polymerases"/>
    <property type="match status" value="1"/>
</dbReference>
<dbReference type="EMBL" id="BAABME010000601">
    <property type="protein sequence ID" value="GAA0144084.1"/>
    <property type="molecule type" value="Genomic_DNA"/>
</dbReference>
<dbReference type="GO" id="GO:0003676">
    <property type="term" value="F:nucleic acid binding"/>
    <property type="evidence" value="ECO:0007669"/>
    <property type="project" value="InterPro"/>
</dbReference>
<name>A0AAV3NXM8_LITER</name>
<dbReference type="GO" id="GO:0004523">
    <property type="term" value="F:RNA-DNA hybrid ribonuclease activity"/>
    <property type="evidence" value="ECO:0007669"/>
    <property type="project" value="InterPro"/>
</dbReference>
<dbReference type="InterPro" id="IPR043502">
    <property type="entry name" value="DNA/RNA_pol_sf"/>
</dbReference>
<sequence length="135" mass="15453">MQPPSEYKDIQKLTGCLATLSRFISKSGERNLPFIKNLRRASSTKFYWDDEFGKAFEELEEYLSSQDGARNEKESGTGILIRGPNNIRMEYALRFTFPATNNEVEYEAMVAALTIVKSLEIKRIWAKGDSNLIMD</sequence>
<feature type="domain" description="RNase H type-1" evidence="1">
    <location>
        <begin position="67"/>
        <end position="134"/>
    </location>
</feature>
<dbReference type="AlphaFoldDB" id="A0AAV3NXM8"/>
<comment type="caution">
    <text evidence="2">The sequence shown here is derived from an EMBL/GenBank/DDBJ whole genome shotgun (WGS) entry which is preliminary data.</text>
</comment>
<evidence type="ECO:0000313" key="3">
    <source>
        <dbReference type="Proteomes" id="UP001454036"/>
    </source>
</evidence>
<proteinExistence type="predicted"/>
<gene>
    <name evidence="2" type="ORF">LIER_04616</name>
</gene>
<dbReference type="InterPro" id="IPR002156">
    <property type="entry name" value="RNaseH_domain"/>
</dbReference>
<dbReference type="Pfam" id="PF13456">
    <property type="entry name" value="RVT_3"/>
    <property type="match status" value="1"/>
</dbReference>
<evidence type="ECO:0000313" key="2">
    <source>
        <dbReference type="EMBL" id="GAA0144084.1"/>
    </source>
</evidence>
<dbReference type="PANTHER" id="PTHR48475:SF1">
    <property type="entry name" value="RNASE H TYPE-1 DOMAIN-CONTAINING PROTEIN"/>
    <property type="match status" value="1"/>
</dbReference>
<evidence type="ECO:0000259" key="1">
    <source>
        <dbReference type="Pfam" id="PF13456"/>
    </source>
</evidence>
<organism evidence="2 3">
    <name type="scientific">Lithospermum erythrorhizon</name>
    <name type="common">Purple gromwell</name>
    <name type="synonym">Lithospermum officinale var. erythrorhizon</name>
    <dbReference type="NCBI Taxonomy" id="34254"/>
    <lineage>
        <taxon>Eukaryota</taxon>
        <taxon>Viridiplantae</taxon>
        <taxon>Streptophyta</taxon>
        <taxon>Embryophyta</taxon>
        <taxon>Tracheophyta</taxon>
        <taxon>Spermatophyta</taxon>
        <taxon>Magnoliopsida</taxon>
        <taxon>eudicotyledons</taxon>
        <taxon>Gunneridae</taxon>
        <taxon>Pentapetalae</taxon>
        <taxon>asterids</taxon>
        <taxon>lamiids</taxon>
        <taxon>Boraginales</taxon>
        <taxon>Boraginaceae</taxon>
        <taxon>Boraginoideae</taxon>
        <taxon>Lithospermeae</taxon>
        <taxon>Lithospermum</taxon>
    </lineage>
</organism>
<dbReference type="Proteomes" id="UP001454036">
    <property type="component" value="Unassembled WGS sequence"/>
</dbReference>
<dbReference type="PANTHER" id="PTHR48475">
    <property type="entry name" value="RIBONUCLEASE H"/>
    <property type="match status" value="1"/>
</dbReference>
<reference evidence="2 3" key="1">
    <citation type="submission" date="2024-01" db="EMBL/GenBank/DDBJ databases">
        <title>The complete chloroplast genome sequence of Lithospermum erythrorhizon: insights into the phylogenetic relationship among Boraginaceae species and the maternal lineages of purple gromwells.</title>
        <authorList>
            <person name="Okada T."/>
            <person name="Watanabe K."/>
        </authorList>
    </citation>
    <scope>NUCLEOTIDE SEQUENCE [LARGE SCALE GENOMIC DNA]</scope>
</reference>